<keyword evidence="1" id="KW-1133">Transmembrane helix</keyword>
<feature type="transmembrane region" description="Helical" evidence="1">
    <location>
        <begin position="49"/>
        <end position="70"/>
    </location>
</feature>
<organism evidence="2 3">
    <name type="scientific">Vibrio quintilis</name>
    <dbReference type="NCBI Taxonomy" id="1117707"/>
    <lineage>
        <taxon>Bacteria</taxon>
        <taxon>Pseudomonadati</taxon>
        <taxon>Pseudomonadota</taxon>
        <taxon>Gammaproteobacteria</taxon>
        <taxon>Vibrionales</taxon>
        <taxon>Vibrionaceae</taxon>
        <taxon>Vibrio</taxon>
    </lineage>
</organism>
<evidence type="ECO:0000313" key="2">
    <source>
        <dbReference type="EMBL" id="SHO57133.1"/>
    </source>
</evidence>
<dbReference type="STRING" id="1117707.VQ7734_02902"/>
<feature type="transmembrane region" description="Helical" evidence="1">
    <location>
        <begin position="23"/>
        <end position="43"/>
    </location>
</feature>
<accession>A0A1M7YX92</accession>
<gene>
    <name evidence="2" type="ORF">VQ7734_02902</name>
</gene>
<evidence type="ECO:0000256" key="1">
    <source>
        <dbReference type="SAM" id="Phobius"/>
    </source>
</evidence>
<evidence type="ECO:0000313" key="3">
    <source>
        <dbReference type="Proteomes" id="UP000184600"/>
    </source>
</evidence>
<keyword evidence="3" id="KW-1185">Reference proteome</keyword>
<protein>
    <submittedName>
        <fullName evidence="2">Uncharacterized protein</fullName>
    </submittedName>
</protein>
<proteinExistence type="predicted"/>
<keyword evidence="1" id="KW-0472">Membrane</keyword>
<reference evidence="3" key="1">
    <citation type="submission" date="2016-12" db="EMBL/GenBank/DDBJ databases">
        <authorList>
            <person name="Rodrigo-Torres L."/>
            <person name="Arahal R.D."/>
            <person name="Lucena T."/>
        </authorList>
    </citation>
    <scope>NUCLEOTIDE SEQUENCE [LARGE SCALE GENOMIC DNA]</scope>
</reference>
<name>A0A1M7YX92_9VIBR</name>
<sequence>MHQLWTKSLPTTSVKFVSITPKLSTGACLVSLLVILLTSWGILSSDFPLSVSFSFLGVFTKSILCQSFLVDRIRIPFRYTASGVIAFNDGQSKVVERLSMLYVSWFLIVIYQSGERQLLWRDSCHEADYRHLVLFEKRRCYHLRTSHHM</sequence>
<dbReference type="EMBL" id="FRFG01000033">
    <property type="protein sequence ID" value="SHO57133.1"/>
    <property type="molecule type" value="Genomic_DNA"/>
</dbReference>
<keyword evidence="1" id="KW-0812">Transmembrane</keyword>
<dbReference type="AlphaFoldDB" id="A0A1M7YX92"/>
<dbReference type="Proteomes" id="UP000184600">
    <property type="component" value="Unassembled WGS sequence"/>
</dbReference>